<feature type="compositionally biased region" description="Polar residues" evidence="1">
    <location>
        <begin position="158"/>
        <end position="176"/>
    </location>
</feature>
<feature type="region of interest" description="Disordered" evidence="1">
    <location>
        <begin position="154"/>
        <end position="176"/>
    </location>
</feature>
<name>A0A0K1PQI9_9BACT</name>
<evidence type="ECO:0000256" key="1">
    <source>
        <dbReference type="SAM" id="MobiDB-lite"/>
    </source>
</evidence>
<dbReference type="Gene3D" id="3.30.160.670">
    <property type="match status" value="1"/>
</dbReference>
<gene>
    <name evidence="3" type="ORF">AKJ09_02452</name>
</gene>
<dbReference type="AlphaFoldDB" id="A0A0K1PQI9"/>
<reference evidence="3 4" key="1">
    <citation type="submission" date="2015-08" db="EMBL/GenBank/DDBJ databases">
        <authorList>
            <person name="Babu N.S."/>
            <person name="Beckwith C.J."/>
            <person name="Beseler K.G."/>
            <person name="Brison A."/>
            <person name="Carone J.V."/>
            <person name="Caskin T.P."/>
            <person name="Diamond M."/>
            <person name="Durham M.E."/>
            <person name="Foxe J.M."/>
            <person name="Go M."/>
            <person name="Henderson B.A."/>
            <person name="Jones I.B."/>
            <person name="McGettigan J.A."/>
            <person name="Micheletti S.J."/>
            <person name="Nasrallah M.E."/>
            <person name="Ortiz D."/>
            <person name="Piller C.R."/>
            <person name="Privatt S.R."/>
            <person name="Schneider S.L."/>
            <person name="Sharp S."/>
            <person name="Smith T.C."/>
            <person name="Stanton J.D."/>
            <person name="Ullery H.E."/>
            <person name="Wilson R.J."/>
            <person name="Serrano M.G."/>
            <person name="Buck G."/>
            <person name="Lee V."/>
            <person name="Wang Y."/>
            <person name="Carvalho R."/>
            <person name="Voegtly L."/>
            <person name="Shi R."/>
            <person name="Duckworth R."/>
            <person name="Johnson A."/>
            <person name="Loviza R."/>
            <person name="Walstead R."/>
            <person name="Shah Z."/>
            <person name="Kiflezghi M."/>
            <person name="Wade K."/>
            <person name="Ball S.L."/>
            <person name="Bradley K.W."/>
            <person name="Asai D.J."/>
            <person name="Bowman C.A."/>
            <person name="Russell D.A."/>
            <person name="Pope W.H."/>
            <person name="Jacobs-Sera D."/>
            <person name="Hendrix R.W."/>
            <person name="Hatfull G.F."/>
        </authorList>
    </citation>
    <scope>NUCLEOTIDE SEQUENCE [LARGE SCALE GENOMIC DNA]</scope>
    <source>
        <strain evidence="3 4">DSM 27648</strain>
    </source>
</reference>
<feature type="region of interest" description="Disordered" evidence="1">
    <location>
        <begin position="68"/>
        <end position="104"/>
    </location>
</feature>
<evidence type="ECO:0000313" key="3">
    <source>
        <dbReference type="EMBL" id="AKU95788.1"/>
    </source>
</evidence>
<dbReference type="Proteomes" id="UP000064967">
    <property type="component" value="Chromosome"/>
</dbReference>
<organism evidence="3 4">
    <name type="scientific">Labilithrix luteola</name>
    <dbReference type="NCBI Taxonomy" id="1391654"/>
    <lineage>
        <taxon>Bacteria</taxon>
        <taxon>Pseudomonadati</taxon>
        <taxon>Myxococcota</taxon>
        <taxon>Polyangia</taxon>
        <taxon>Polyangiales</taxon>
        <taxon>Labilitrichaceae</taxon>
        <taxon>Labilithrix</taxon>
    </lineage>
</organism>
<sequence length="176" mass="18964">MLVLAAACGSTMQVKSNEANKGADVARYHTYAQETAEQPPEGFARTDLTPDVTDIIFKTVDEELSRRGYAQAPPGTKPELLVRSSSGVRQVRRQPTGKAAVVGAPSVEETQSQLVIDIFDQSGKQLFHGYAQDEVQPGQVKEERVDQAVAKILAPVPMSSQAPASMTTTRPRQGTP</sequence>
<dbReference type="STRING" id="1391654.AKJ09_02452"/>
<proteinExistence type="predicted"/>
<accession>A0A0K1PQI9</accession>
<feature type="domain" description="DUF4136" evidence="2">
    <location>
        <begin position="18"/>
        <end position="154"/>
    </location>
</feature>
<dbReference type="EMBL" id="CP012333">
    <property type="protein sequence ID" value="AKU95788.1"/>
    <property type="molecule type" value="Genomic_DNA"/>
</dbReference>
<protein>
    <recommendedName>
        <fullName evidence="2">DUF4136 domain-containing protein</fullName>
    </recommendedName>
</protein>
<dbReference type="InterPro" id="IPR025411">
    <property type="entry name" value="DUF4136"/>
</dbReference>
<dbReference type="KEGG" id="llu:AKJ09_02452"/>
<dbReference type="Pfam" id="PF13590">
    <property type="entry name" value="DUF4136"/>
    <property type="match status" value="1"/>
</dbReference>
<evidence type="ECO:0000259" key="2">
    <source>
        <dbReference type="Pfam" id="PF13590"/>
    </source>
</evidence>
<keyword evidence="4" id="KW-1185">Reference proteome</keyword>
<evidence type="ECO:0000313" key="4">
    <source>
        <dbReference type="Proteomes" id="UP000064967"/>
    </source>
</evidence>